<evidence type="ECO:0000256" key="4">
    <source>
        <dbReference type="ARBA" id="ARBA00022692"/>
    </source>
</evidence>
<comment type="subcellular location">
    <subcellularLocation>
        <location evidence="8">Cell inner membrane</location>
    </subcellularLocation>
    <subcellularLocation>
        <location evidence="1">Cell membrane</location>
        <topology evidence="1">Multi-pass membrane protein</topology>
    </subcellularLocation>
</comment>
<feature type="transmembrane region" description="Helical" evidence="9">
    <location>
        <begin position="105"/>
        <end position="126"/>
    </location>
</feature>
<keyword evidence="4 9" id="KW-0812">Transmembrane</keyword>
<name>A0A545TDT3_9GAMM</name>
<feature type="transmembrane region" description="Helical" evidence="9">
    <location>
        <begin position="73"/>
        <end position="93"/>
    </location>
</feature>
<dbReference type="Pfam" id="PF04093">
    <property type="entry name" value="MreD"/>
    <property type="match status" value="1"/>
</dbReference>
<dbReference type="OrthoDB" id="6647425at2"/>
<dbReference type="PANTHER" id="PTHR37484:SF1">
    <property type="entry name" value="ROD SHAPE-DETERMINING PROTEIN MRED"/>
    <property type="match status" value="1"/>
</dbReference>
<evidence type="ECO:0000256" key="1">
    <source>
        <dbReference type="ARBA" id="ARBA00004651"/>
    </source>
</evidence>
<feature type="transmembrane region" description="Helical" evidence="9">
    <location>
        <begin position="132"/>
        <end position="153"/>
    </location>
</feature>
<comment type="similarity">
    <text evidence="2 8">Belongs to the MreD family.</text>
</comment>
<keyword evidence="5 8" id="KW-0133">Cell shape</keyword>
<dbReference type="InterPro" id="IPR026034">
    <property type="entry name" value="MreD_proteobac"/>
</dbReference>
<keyword evidence="11" id="KW-1185">Reference proteome</keyword>
<evidence type="ECO:0000256" key="6">
    <source>
        <dbReference type="ARBA" id="ARBA00022989"/>
    </source>
</evidence>
<dbReference type="NCBIfam" id="TIGR03426">
    <property type="entry name" value="shape_MreD"/>
    <property type="match status" value="1"/>
</dbReference>
<keyword evidence="6 9" id="KW-1133">Transmembrane helix</keyword>
<feature type="transmembrane region" description="Helical" evidence="9">
    <location>
        <begin position="44"/>
        <end position="67"/>
    </location>
</feature>
<keyword evidence="3 8" id="KW-1003">Cell membrane</keyword>
<reference evidence="10 11" key="1">
    <citation type="submission" date="2019-06" db="EMBL/GenBank/DDBJ databases">
        <title>Draft genome of Aliikangiella marina GYP-15.</title>
        <authorList>
            <person name="Wang G."/>
        </authorList>
    </citation>
    <scope>NUCLEOTIDE SEQUENCE [LARGE SCALE GENOMIC DNA]</scope>
    <source>
        <strain evidence="10 11">GYP-15</strain>
    </source>
</reference>
<evidence type="ECO:0000256" key="9">
    <source>
        <dbReference type="SAM" id="Phobius"/>
    </source>
</evidence>
<sequence length="161" mass="18115">MKGQAESKGTVAIVVSLFVAMLMNTIPFPDLVTLFKPDWVAMVLVYWVMALPNRVGVFSGFLLGLFVDVLEGSLLGINALSLAVVAFLIQMLYHRLRLFPRWKQAINVAVIVGIHRLLVVILSGLVEPVSTGISYWFPLVAVAIFWPWVFIILRDVRRRFC</sequence>
<evidence type="ECO:0000256" key="7">
    <source>
        <dbReference type="ARBA" id="ARBA00023136"/>
    </source>
</evidence>
<evidence type="ECO:0000313" key="10">
    <source>
        <dbReference type="EMBL" id="TQV75382.1"/>
    </source>
</evidence>
<evidence type="ECO:0000256" key="8">
    <source>
        <dbReference type="PIRNR" id="PIRNR018472"/>
    </source>
</evidence>
<proteinExistence type="inferred from homology"/>
<dbReference type="GO" id="GO:0005886">
    <property type="term" value="C:plasma membrane"/>
    <property type="evidence" value="ECO:0007669"/>
    <property type="project" value="UniProtKB-SubCell"/>
</dbReference>
<accession>A0A545TDT3</accession>
<comment type="function">
    <text evidence="8">Involved in formation of the rod shape of the cell. May also contribute to regulation of formation of penicillin-binding proteins.</text>
</comment>
<dbReference type="InterPro" id="IPR007227">
    <property type="entry name" value="Cell_shape_determining_MreD"/>
</dbReference>
<comment type="caution">
    <text evidence="10">The sequence shown here is derived from an EMBL/GenBank/DDBJ whole genome shotgun (WGS) entry which is preliminary data.</text>
</comment>
<dbReference type="PANTHER" id="PTHR37484">
    <property type="entry name" value="ROD SHAPE-DETERMINING PROTEIN MRED"/>
    <property type="match status" value="1"/>
</dbReference>
<dbReference type="GO" id="GO:0008360">
    <property type="term" value="P:regulation of cell shape"/>
    <property type="evidence" value="ECO:0007669"/>
    <property type="project" value="UniProtKB-UniRule"/>
</dbReference>
<organism evidence="10 11">
    <name type="scientific">Aliikangiella marina</name>
    <dbReference type="NCBI Taxonomy" id="1712262"/>
    <lineage>
        <taxon>Bacteria</taxon>
        <taxon>Pseudomonadati</taxon>
        <taxon>Pseudomonadota</taxon>
        <taxon>Gammaproteobacteria</taxon>
        <taxon>Oceanospirillales</taxon>
        <taxon>Pleioneaceae</taxon>
        <taxon>Aliikangiella</taxon>
    </lineage>
</organism>
<feature type="transmembrane region" description="Helical" evidence="9">
    <location>
        <begin position="12"/>
        <end position="32"/>
    </location>
</feature>
<evidence type="ECO:0000256" key="3">
    <source>
        <dbReference type="ARBA" id="ARBA00022475"/>
    </source>
</evidence>
<keyword evidence="7 8" id="KW-0472">Membrane</keyword>
<evidence type="ECO:0000313" key="11">
    <source>
        <dbReference type="Proteomes" id="UP000317839"/>
    </source>
</evidence>
<dbReference type="Proteomes" id="UP000317839">
    <property type="component" value="Unassembled WGS sequence"/>
</dbReference>
<evidence type="ECO:0000256" key="2">
    <source>
        <dbReference type="ARBA" id="ARBA00007776"/>
    </source>
</evidence>
<keyword evidence="8" id="KW-0997">Cell inner membrane</keyword>
<dbReference type="RefSeq" id="WP_142941997.1">
    <property type="nucleotide sequence ID" value="NZ_VIKR01000002.1"/>
</dbReference>
<dbReference type="PIRSF" id="PIRSF018472">
    <property type="entry name" value="MreD_proteobac"/>
    <property type="match status" value="1"/>
</dbReference>
<protein>
    <recommendedName>
        <fullName evidence="8">Rod shape-determining protein MreD</fullName>
    </recommendedName>
</protein>
<dbReference type="AlphaFoldDB" id="A0A545TDT3"/>
<evidence type="ECO:0000256" key="5">
    <source>
        <dbReference type="ARBA" id="ARBA00022960"/>
    </source>
</evidence>
<gene>
    <name evidence="10" type="primary">mreD</name>
    <name evidence="10" type="ORF">FLL45_10655</name>
</gene>
<dbReference type="EMBL" id="VIKR01000002">
    <property type="protein sequence ID" value="TQV75382.1"/>
    <property type="molecule type" value="Genomic_DNA"/>
</dbReference>